<feature type="transmembrane region" description="Helical" evidence="3">
    <location>
        <begin position="360"/>
        <end position="383"/>
    </location>
</feature>
<evidence type="ECO:0000313" key="4">
    <source>
        <dbReference type="EMBL" id="SDI85054.1"/>
    </source>
</evidence>
<keyword evidence="2" id="KW-0175">Coiled coil</keyword>
<dbReference type="GO" id="GO:0060003">
    <property type="term" value="P:copper ion export"/>
    <property type="evidence" value="ECO:0007669"/>
    <property type="project" value="TreeGrafter"/>
</dbReference>
<keyword evidence="4" id="KW-0378">Hydrolase</keyword>
<feature type="transmembrane region" description="Helical" evidence="3">
    <location>
        <begin position="182"/>
        <end position="204"/>
    </location>
</feature>
<feature type="transmembrane region" description="Helical" evidence="3">
    <location>
        <begin position="389"/>
        <end position="408"/>
    </location>
</feature>
<sequence>MNAPLALPASERAPRLPELRRTLRLHPGPRSRDGAPSWTLEDAARGRFYRIGWAEAEILSRWQLGSAQAIAAAVSEETTLALDSQDVDAFIQFLRSMQLVEVSGDAALADLRKRGEAGRNGSWSAWLLSNYLSIRIPLLRPDRFLSRSYRHIAPLFSRGFALATLAAAVLGLYLAARQWDSFVHTFLHFFSLEGALLAGVTLSLTKILHEFGHAYTCKRYGCRVPTMGVAFLVLWPVLYTDASGAWRLTSRRQRMAIGAAGMGVELCLAAWATLAWSFLPDGMLRSAAFMLAGTTWILTLAVNLNPLMRFDGYFLFSDLLDVPNLQERAFALARWRLRETLFGFGDAPPEYFEPALRRVLLGYAFATWVYRFFLFLGIALLVYHFAFKLLGVLLFIVEIVHFILRPIIGELRHWQQRRKDYRMNRNTLISASVLLVALFLLAWPWRSRIEAPALLRAEQQAILLTPVEGRLERIEVAPGEAVRAGQTLFRLHSAQLQHDLHGLEREIEQLRQQSSLQVRASEGAFRQSIAREELKVALERRLALQERMAQLQVKAPFDGVLADRAEPLLEGEWLPAGEWLGTVANAASERVEAFVGEADRERLQLGAQAWFLPEDPGRPRRPLQVEDIGQTAVRQLTSAPELASVYQGALAAQLDEQRVPIPEQALYRVQLRPLDSQHETLPITLRGNASISGDARSPLLQAWRRVLSILIRESAF</sequence>
<evidence type="ECO:0000313" key="5">
    <source>
        <dbReference type="Proteomes" id="UP000198606"/>
    </source>
</evidence>
<name>A0A1G8NXW5_9GAMM</name>
<dbReference type="RefSeq" id="WP_084308556.1">
    <property type="nucleotide sequence ID" value="NZ_FNDG01000026.1"/>
</dbReference>
<dbReference type="PANTHER" id="PTHR30097:SF4">
    <property type="entry name" value="SLR6042 PROTEIN"/>
    <property type="match status" value="1"/>
</dbReference>
<dbReference type="InterPro" id="IPR051909">
    <property type="entry name" value="MFP_Cation_Efflux"/>
</dbReference>
<dbReference type="EMBL" id="FNDG01000026">
    <property type="protein sequence ID" value="SDI85054.1"/>
    <property type="molecule type" value="Genomic_DNA"/>
</dbReference>
<dbReference type="SUPFAM" id="SSF111369">
    <property type="entry name" value="HlyD-like secretion proteins"/>
    <property type="match status" value="1"/>
</dbReference>
<feature type="transmembrane region" description="Helical" evidence="3">
    <location>
        <begin position="428"/>
        <end position="445"/>
    </location>
</feature>
<evidence type="ECO:0000256" key="2">
    <source>
        <dbReference type="SAM" id="Coils"/>
    </source>
</evidence>
<feature type="coiled-coil region" evidence="2">
    <location>
        <begin position="493"/>
        <end position="554"/>
    </location>
</feature>
<organism evidence="4 5">
    <name type="scientific">Phytopseudomonas flavescens</name>
    <dbReference type="NCBI Taxonomy" id="29435"/>
    <lineage>
        <taxon>Bacteria</taxon>
        <taxon>Pseudomonadati</taxon>
        <taxon>Pseudomonadota</taxon>
        <taxon>Gammaproteobacteria</taxon>
        <taxon>Pseudomonadales</taxon>
        <taxon>Pseudomonadaceae</taxon>
        <taxon>Phytopseudomonas</taxon>
    </lineage>
</organism>
<dbReference type="PANTHER" id="PTHR30097">
    <property type="entry name" value="CATION EFFLUX SYSTEM PROTEIN CUSB"/>
    <property type="match status" value="1"/>
</dbReference>
<keyword evidence="3" id="KW-0472">Membrane</keyword>
<keyword evidence="4" id="KW-0482">Metalloprotease</keyword>
<keyword evidence="4" id="KW-0645">Protease</keyword>
<dbReference type="GO" id="GO:0008237">
    <property type="term" value="F:metallopeptidase activity"/>
    <property type="evidence" value="ECO:0007669"/>
    <property type="project" value="UniProtKB-KW"/>
</dbReference>
<feature type="transmembrane region" description="Helical" evidence="3">
    <location>
        <begin position="256"/>
        <end position="278"/>
    </location>
</feature>
<dbReference type="STRING" id="29435.SAMN05216588_12659"/>
<proteinExistence type="predicted"/>
<dbReference type="Proteomes" id="UP000198606">
    <property type="component" value="Unassembled WGS sequence"/>
</dbReference>
<keyword evidence="3" id="KW-1133">Transmembrane helix</keyword>
<evidence type="ECO:0000256" key="1">
    <source>
        <dbReference type="ARBA" id="ARBA00022448"/>
    </source>
</evidence>
<protein>
    <submittedName>
        <fullName evidence="4">Putative peptide zinc metalloprotease protein</fullName>
    </submittedName>
</protein>
<feature type="transmembrane region" description="Helical" evidence="3">
    <location>
        <begin position="284"/>
        <end position="304"/>
    </location>
</feature>
<dbReference type="GO" id="GO:0006508">
    <property type="term" value="P:proteolysis"/>
    <property type="evidence" value="ECO:0007669"/>
    <property type="project" value="UniProtKB-KW"/>
</dbReference>
<gene>
    <name evidence="4" type="ORF">SAMN05216588_12659</name>
</gene>
<keyword evidence="1" id="KW-0813">Transport</keyword>
<dbReference type="Gene3D" id="2.40.50.100">
    <property type="match status" value="1"/>
</dbReference>
<feature type="transmembrane region" description="Helical" evidence="3">
    <location>
        <begin position="155"/>
        <end position="176"/>
    </location>
</feature>
<dbReference type="GO" id="GO:0015679">
    <property type="term" value="P:plasma membrane copper ion transport"/>
    <property type="evidence" value="ECO:0007669"/>
    <property type="project" value="TreeGrafter"/>
</dbReference>
<dbReference type="GO" id="GO:0030313">
    <property type="term" value="C:cell envelope"/>
    <property type="evidence" value="ECO:0007669"/>
    <property type="project" value="TreeGrafter"/>
</dbReference>
<evidence type="ECO:0000256" key="3">
    <source>
        <dbReference type="SAM" id="Phobius"/>
    </source>
</evidence>
<dbReference type="AlphaFoldDB" id="A0A1G8NXW5"/>
<reference evidence="4 5" key="1">
    <citation type="submission" date="2016-10" db="EMBL/GenBank/DDBJ databases">
        <authorList>
            <person name="de Groot N.N."/>
        </authorList>
    </citation>
    <scope>NUCLEOTIDE SEQUENCE [LARGE SCALE GENOMIC DNA]</scope>
    <source>
        <strain evidence="4 5">LMG 18387</strain>
    </source>
</reference>
<accession>A0A1G8NXW5</accession>
<keyword evidence="3" id="KW-0812">Transmembrane</keyword>